<keyword evidence="1" id="KW-0285">Flavoprotein</keyword>
<evidence type="ECO:0000313" key="6">
    <source>
        <dbReference type="EMBL" id="MBB5489943.1"/>
    </source>
</evidence>
<reference evidence="6 7" key="1">
    <citation type="submission" date="2020-08" db="EMBL/GenBank/DDBJ databases">
        <title>Sequencing the genomes of 1000 actinobacteria strains.</title>
        <authorList>
            <person name="Klenk H.-P."/>
        </authorList>
    </citation>
    <scope>NUCLEOTIDE SEQUENCE [LARGE SCALE GENOMIC DNA]</scope>
    <source>
        <strain evidence="6 7">DSM 44598</strain>
    </source>
</reference>
<gene>
    <name evidence="6" type="ORF">HNR07_001080</name>
</gene>
<dbReference type="Gene3D" id="3.20.20.30">
    <property type="entry name" value="Luciferase-like domain"/>
    <property type="match status" value="1"/>
</dbReference>
<keyword evidence="7" id="KW-1185">Reference proteome</keyword>
<dbReference type="EMBL" id="JACHDO010000001">
    <property type="protein sequence ID" value="MBB5489943.1"/>
    <property type="molecule type" value="Genomic_DNA"/>
</dbReference>
<dbReference type="AlphaFoldDB" id="A0A840W3R4"/>
<dbReference type="Pfam" id="PF00296">
    <property type="entry name" value="Bac_luciferase"/>
    <property type="match status" value="1"/>
</dbReference>
<evidence type="ECO:0000256" key="2">
    <source>
        <dbReference type="ARBA" id="ARBA00022643"/>
    </source>
</evidence>
<evidence type="ECO:0000256" key="1">
    <source>
        <dbReference type="ARBA" id="ARBA00022630"/>
    </source>
</evidence>
<keyword evidence="3" id="KW-0560">Oxidoreductase</keyword>
<protein>
    <submittedName>
        <fullName evidence="6">Alkanesulfonate monooxygenase SsuD/methylene tetrahydromethanopterin reductase-like flavin-dependent oxidoreductase (Luciferase family)</fullName>
    </submittedName>
</protein>
<keyword evidence="2" id="KW-0288">FMN</keyword>
<dbReference type="InterPro" id="IPR011251">
    <property type="entry name" value="Luciferase-like_dom"/>
</dbReference>
<dbReference type="Proteomes" id="UP000579647">
    <property type="component" value="Unassembled WGS sequence"/>
</dbReference>
<feature type="domain" description="Luciferase-like" evidence="5">
    <location>
        <begin position="24"/>
        <end position="276"/>
    </location>
</feature>
<keyword evidence="4 6" id="KW-0503">Monooxygenase</keyword>
<proteinExistence type="predicted"/>
<dbReference type="GO" id="GO:0046306">
    <property type="term" value="P:alkanesulfonate catabolic process"/>
    <property type="evidence" value="ECO:0007669"/>
    <property type="project" value="TreeGrafter"/>
</dbReference>
<evidence type="ECO:0000259" key="5">
    <source>
        <dbReference type="Pfam" id="PF00296"/>
    </source>
</evidence>
<evidence type="ECO:0000256" key="4">
    <source>
        <dbReference type="ARBA" id="ARBA00023033"/>
    </source>
</evidence>
<dbReference type="InterPro" id="IPR050172">
    <property type="entry name" value="SsuD_RutA_monooxygenase"/>
</dbReference>
<name>A0A840W3R4_9ACTN</name>
<dbReference type="PANTHER" id="PTHR42847:SF4">
    <property type="entry name" value="ALKANESULFONATE MONOOXYGENASE-RELATED"/>
    <property type="match status" value="1"/>
</dbReference>
<dbReference type="SUPFAM" id="SSF51679">
    <property type="entry name" value="Bacterial luciferase-like"/>
    <property type="match status" value="1"/>
</dbReference>
<sequence>MTTIDIGAVLPTAMEELTDPRTPGVTEAAIAVEEHGLESLWVADLLLGDGTPALEPTLTLAAAAAVTQRVRLGFGVLSVPPRPAPWLAAQIATLQHLSANRLLLGVGIGGFPDSPLWRALGVPAKGRGRATDTTLDLLPRLVTGEEVRFEEADTTLRLAPAAPMPPVLVGGTEKAFDRILRVGAGWLPSQLSPAGLAAAAERLRSRAREQGLPRPPITVGGHLVLGEDRSARQAYETLVRQLVEEHGIPEEEAARGPMLARAPEELAELYTAYAEAGADRVVAGADNLGWEEQLDFIGRARALLPS</sequence>
<evidence type="ECO:0000256" key="3">
    <source>
        <dbReference type="ARBA" id="ARBA00023002"/>
    </source>
</evidence>
<dbReference type="InterPro" id="IPR036661">
    <property type="entry name" value="Luciferase-like_sf"/>
</dbReference>
<accession>A0A840W3R4</accession>
<comment type="caution">
    <text evidence="6">The sequence shown here is derived from an EMBL/GenBank/DDBJ whole genome shotgun (WGS) entry which is preliminary data.</text>
</comment>
<evidence type="ECO:0000313" key="7">
    <source>
        <dbReference type="Proteomes" id="UP000579647"/>
    </source>
</evidence>
<dbReference type="RefSeq" id="WP_184362640.1">
    <property type="nucleotide sequence ID" value="NZ_BAAAKM010000103.1"/>
</dbReference>
<dbReference type="PANTHER" id="PTHR42847">
    <property type="entry name" value="ALKANESULFONATE MONOOXYGENASE"/>
    <property type="match status" value="1"/>
</dbReference>
<dbReference type="GO" id="GO:0008726">
    <property type="term" value="F:alkanesulfonate monooxygenase activity"/>
    <property type="evidence" value="ECO:0007669"/>
    <property type="project" value="TreeGrafter"/>
</dbReference>
<organism evidence="6 7">
    <name type="scientific">Nocardiopsis metallicus</name>
    <dbReference type="NCBI Taxonomy" id="179819"/>
    <lineage>
        <taxon>Bacteria</taxon>
        <taxon>Bacillati</taxon>
        <taxon>Actinomycetota</taxon>
        <taxon>Actinomycetes</taxon>
        <taxon>Streptosporangiales</taxon>
        <taxon>Nocardiopsidaceae</taxon>
        <taxon>Nocardiopsis</taxon>
    </lineage>
</organism>